<accession>A0A1W2H4U6</accession>
<dbReference type="STRING" id="758820.SAMN00777080_2591"/>
<keyword evidence="1" id="KW-0812">Transmembrane</keyword>
<feature type="transmembrane region" description="Helical" evidence="1">
    <location>
        <begin position="15"/>
        <end position="32"/>
    </location>
</feature>
<dbReference type="AlphaFoldDB" id="A0A1W2H4U6"/>
<feature type="transmembrane region" description="Helical" evidence="1">
    <location>
        <begin position="82"/>
        <end position="104"/>
    </location>
</feature>
<dbReference type="OrthoDB" id="821171at2"/>
<reference evidence="3" key="1">
    <citation type="submission" date="2017-04" db="EMBL/GenBank/DDBJ databases">
        <authorList>
            <person name="Varghese N."/>
            <person name="Submissions S."/>
        </authorList>
    </citation>
    <scope>NUCLEOTIDE SEQUENCE [LARGE SCALE GENOMIC DNA]</scope>
    <source>
        <strain evidence="3">DSM 16537</strain>
    </source>
</reference>
<evidence type="ECO:0000313" key="2">
    <source>
        <dbReference type="EMBL" id="SMD43977.1"/>
    </source>
</evidence>
<keyword evidence="1" id="KW-0472">Membrane</keyword>
<feature type="transmembrane region" description="Helical" evidence="1">
    <location>
        <begin position="155"/>
        <end position="171"/>
    </location>
</feature>
<proteinExistence type="predicted"/>
<evidence type="ECO:0000256" key="1">
    <source>
        <dbReference type="SAM" id="Phobius"/>
    </source>
</evidence>
<protein>
    <recommendedName>
        <fullName evidence="4">CAAX protease self-immunity</fullName>
    </recommendedName>
</protein>
<name>A0A1W2H4U6_9BACT</name>
<sequence length="237" mass="27699">MGPDFHITKSAKQNIIIYAAFLIIAVIGIIYGNEIKNNFTFFRVWDYKNILILLLGIPFLFLQSKANLPNFLEQSITNKQRFLNPFLIGIAFGILDVFIVKIIMHPEPYTELPPFLQPFPYSNFLYFSGAFEIEVFYRLIPLTLILLLGKWFAKGKYFNIFLWTGIVLTSFREPIEQLPDGELWFVAYALLTGFLMNFLQAIYYKNAGFLASLTLRLGHYLFWHILLGIYVQYFELQ</sequence>
<gene>
    <name evidence="2" type="ORF">SAMN00777080_2591</name>
</gene>
<organism evidence="2 3">
    <name type="scientific">Aquiflexum balticum DSM 16537</name>
    <dbReference type="NCBI Taxonomy" id="758820"/>
    <lineage>
        <taxon>Bacteria</taxon>
        <taxon>Pseudomonadati</taxon>
        <taxon>Bacteroidota</taxon>
        <taxon>Cytophagia</taxon>
        <taxon>Cytophagales</taxon>
        <taxon>Cyclobacteriaceae</taxon>
        <taxon>Aquiflexum</taxon>
    </lineage>
</organism>
<keyword evidence="3" id="KW-1185">Reference proteome</keyword>
<dbReference type="Proteomes" id="UP000192333">
    <property type="component" value="Chromosome I"/>
</dbReference>
<evidence type="ECO:0000313" key="3">
    <source>
        <dbReference type="Proteomes" id="UP000192333"/>
    </source>
</evidence>
<dbReference type="RefSeq" id="WP_084120823.1">
    <property type="nucleotide sequence ID" value="NZ_LT838813.1"/>
</dbReference>
<keyword evidence="1" id="KW-1133">Transmembrane helix</keyword>
<feature type="transmembrane region" description="Helical" evidence="1">
    <location>
        <begin position="215"/>
        <end position="234"/>
    </location>
</feature>
<feature type="transmembrane region" description="Helical" evidence="1">
    <location>
        <begin position="183"/>
        <end position="203"/>
    </location>
</feature>
<evidence type="ECO:0008006" key="4">
    <source>
        <dbReference type="Google" id="ProtNLM"/>
    </source>
</evidence>
<dbReference type="EMBL" id="LT838813">
    <property type="protein sequence ID" value="SMD43977.1"/>
    <property type="molecule type" value="Genomic_DNA"/>
</dbReference>
<feature type="transmembrane region" description="Helical" evidence="1">
    <location>
        <begin position="44"/>
        <end position="62"/>
    </location>
</feature>
<feature type="transmembrane region" description="Helical" evidence="1">
    <location>
        <begin position="124"/>
        <end position="148"/>
    </location>
</feature>